<evidence type="ECO:0000313" key="2">
    <source>
        <dbReference type="EMBL" id="KFG27281.1"/>
    </source>
</evidence>
<accession>A0A086J563</accession>
<keyword evidence="3" id="KW-1185">Reference proteome</keyword>
<reference evidence="2" key="2">
    <citation type="submission" date="2012-10" db="EMBL/GenBank/DDBJ databases">
        <authorList>
            <consortium name="The Broad Institute Genome Sequencing Platform"/>
            <consortium name="The Broad Institute Genome Sequencing Center for Infectious Disease"/>
            <person name="Cuomo C."/>
            <person name="Troemel E."/>
            <person name="Walker B."/>
            <person name="Young S.K."/>
            <person name="Zeng Q."/>
            <person name="Gargeya S."/>
            <person name="Fitzgerald M."/>
            <person name="Haas B."/>
            <person name="Abouelleil A."/>
            <person name="Alvarado L."/>
            <person name="Arachchi H.M."/>
            <person name="Berlin A.M."/>
            <person name="Chapman S.B."/>
            <person name="Goldberg J."/>
            <person name="Griggs A."/>
            <person name="Gujja S."/>
            <person name="Hansen M."/>
            <person name="Howarth C."/>
            <person name="Imamovic A."/>
            <person name="Larimer J."/>
            <person name="McCowan C."/>
            <person name="Murphy C."/>
            <person name="Neiman D."/>
            <person name="Pearson M."/>
            <person name="Priest M."/>
            <person name="Roberts A."/>
            <person name="Saif S."/>
            <person name="Shea T."/>
            <person name="Sisk P."/>
            <person name="Sykes S."/>
            <person name="Wortman J."/>
            <person name="Nusbaum C."/>
            <person name="Birren B."/>
        </authorList>
    </citation>
    <scope>NUCLEOTIDE SEQUENCE</scope>
    <source>
        <strain evidence="2">ERTm6</strain>
    </source>
</reference>
<protein>
    <submittedName>
        <fullName evidence="1">Uncharacterized protein</fullName>
    </submittedName>
</protein>
<name>H8ZD59_NEMA1</name>
<proteinExistence type="predicted"/>
<gene>
    <name evidence="1" type="ORF">NERG_01530</name>
    <name evidence="2" type="ORF">NESG_00359</name>
</gene>
<reference evidence="2 3" key="3">
    <citation type="journal article" date="2014" name="Genome Announc.">
        <title>Genome Sequence of the Microsporidian Species Nematocida sp1 Strain ERTm6 (ATCC PRA-372).</title>
        <authorList>
            <person name="Bakowski M.A."/>
            <person name="Priest M."/>
            <person name="Young S."/>
            <person name="Cuomo C.A."/>
            <person name="Troemel E.R."/>
        </authorList>
    </citation>
    <scope>NUCLEOTIDE SEQUENCE [LARGE SCALE GENOMIC DNA]</scope>
    <source>
        <strain evidence="2 3">ERTm6</strain>
    </source>
</reference>
<sequence>MSEVVIIIEGIKDEIATYLCKSFKYILQKEYSISCLEMDGLAISLMNPTFNGVSPNELKCREYFIELSKSKNVIMITDIEYRREDYYTEEYTIDTKYILVVNDSLVPGSPDLAYYDRRIEIETQSSPNNTNYYTMYNNCKNYKEKLIVLLNNIKRNLISCQKHKIVHKLYLLTRYSNLCVLNIGYNIFYMEESAVLENIKKLLASLKSKYTLYLYSKLNIANILHTYNIVNVIQVKSKHSVSKEGNKYKLSTGRSINITEIDRGLNVAQIVSMVERMEKSLLVGDISLLKGVIRYIKKDDMDVKIGSGSVIKLVVNGAEVIEKRYEVK</sequence>
<reference evidence="1" key="1">
    <citation type="submission" date="2011-03" db="EMBL/GenBank/DDBJ databases">
        <title>The Genome Sequence of Nematocida sp1 strain ERTm2.</title>
        <authorList>
            <consortium name="The Broad Institute Genome Sequencing Platform"/>
            <consortium name="The Broad Institute Genome Sequencing Center for Infectious Disease"/>
            <person name="Cuomo C."/>
            <person name="Troemel E."/>
            <person name="Young S.K."/>
            <person name="Zeng Q."/>
            <person name="Gargeya S."/>
            <person name="Fitzgerald M."/>
            <person name="Haas B."/>
            <person name="Abouelleil A."/>
            <person name="Alvarado L."/>
            <person name="Arachchi H.M."/>
            <person name="Berlin A."/>
            <person name="Brown A."/>
            <person name="Chapman S.B."/>
            <person name="Chen Z."/>
            <person name="Dunbar C."/>
            <person name="Freedman E."/>
            <person name="Gearin G."/>
            <person name="Gellesch M."/>
            <person name="Goldberg J."/>
            <person name="Griggs A."/>
            <person name="Gujja S."/>
            <person name="Heilman E.R."/>
            <person name="Heiman D."/>
            <person name="Howarth C."/>
            <person name="Larson L."/>
            <person name="Lui A."/>
            <person name="MacDonald P.J.P."/>
            <person name="Mehta T."/>
            <person name="Montmayeur A."/>
            <person name="Murphy C."/>
            <person name="Neiman D."/>
            <person name="Pearson M."/>
            <person name="Priest M."/>
            <person name="Roberts A."/>
            <person name="Saif S."/>
            <person name="Shea T."/>
            <person name="Shenoy N."/>
            <person name="Sisk P."/>
            <person name="Stolte C."/>
            <person name="Sykes S."/>
            <person name="White J."/>
            <person name="Yandava C."/>
            <person name="Wortman J."/>
            <person name="Nusbaum C."/>
            <person name="Birren B."/>
        </authorList>
    </citation>
    <scope>NUCLEOTIDE SEQUENCE</scope>
    <source>
        <strain evidence="1">ERTm2</strain>
    </source>
</reference>
<evidence type="ECO:0000313" key="1">
    <source>
        <dbReference type="EMBL" id="EHY65084.1"/>
    </source>
</evidence>
<dbReference type="Proteomes" id="UP000054524">
    <property type="component" value="Unassembled WGS sequence"/>
</dbReference>
<dbReference type="EMBL" id="AKIJ01000001">
    <property type="protein sequence ID" value="KFG27281.1"/>
    <property type="molecule type" value="Genomic_DNA"/>
</dbReference>
<dbReference type="EMBL" id="JH604636">
    <property type="protein sequence ID" value="EHY65084.1"/>
    <property type="molecule type" value="Genomic_DNA"/>
</dbReference>
<dbReference type="OrthoDB" id="2194346at2759"/>
<organism evidence="1">
    <name type="scientific">Nematocida ausubeli (strain ATCC PRA-371 / ERTm2)</name>
    <name type="common">Nematode killer fungus</name>
    <dbReference type="NCBI Taxonomy" id="1913371"/>
    <lineage>
        <taxon>Eukaryota</taxon>
        <taxon>Fungi</taxon>
        <taxon>Fungi incertae sedis</taxon>
        <taxon>Microsporidia</taxon>
        <taxon>Nematocida</taxon>
    </lineage>
</organism>
<dbReference type="HOGENOM" id="CLU_847566_0_0_1"/>
<evidence type="ECO:0000313" key="3">
    <source>
        <dbReference type="Proteomes" id="UP000054524"/>
    </source>
</evidence>
<dbReference type="AlphaFoldDB" id="H8ZD59"/>
<dbReference type="Proteomes" id="UP000005622">
    <property type="component" value="Unassembled WGS sequence"/>
</dbReference>
<accession>H8ZD59</accession>